<gene>
    <name evidence="6" type="ORF">GFK26_05485</name>
</gene>
<dbReference type="GO" id="GO:0070403">
    <property type="term" value="F:NAD+ binding"/>
    <property type="evidence" value="ECO:0007669"/>
    <property type="project" value="InterPro"/>
</dbReference>
<dbReference type="InterPro" id="IPR026590">
    <property type="entry name" value="Ssirtuin_cat_dom"/>
</dbReference>
<feature type="active site" description="Proton acceptor" evidence="4">
    <location>
        <position position="138"/>
    </location>
</feature>
<dbReference type="Gene3D" id="3.30.1600.10">
    <property type="entry name" value="SIR2/SIRT2 'Small Domain"/>
    <property type="match status" value="1"/>
</dbReference>
<dbReference type="InterPro" id="IPR050134">
    <property type="entry name" value="NAD-dep_sirtuin_deacylases"/>
</dbReference>
<sequence length="260" mass="27938">MTLFSSALSSTPSSSDSDDLALRIDRTVALLRGARRIVVFSGAGLSKASGIPTYRDADGLWMSQNALKFSHADDLARDPGGFTRFWAQRLSLIETASPNPGHLALAQLQRLRPATRLITQNVDGLLGKAGGQDVLELHGSLRRWRCDHCGNRSGPWPFHRCLRCGSHARPDVVMFGEMLNAGVLLDAQVAAQESDLFLVVGSTTIVYPAAELPKLAMARGARLVTLNIEPLPHLDDAAAVVLRGASENLLPRLLAGMVGD</sequence>
<dbReference type="GO" id="GO:0017136">
    <property type="term" value="F:histone deacetylase activity, NAD-dependent"/>
    <property type="evidence" value="ECO:0007669"/>
    <property type="project" value="TreeGrafter"/>
</dbReference>
<dbReference type="PROSITE" id="PS50305">
    <property type="entry name" value="SIRTUIN"/>
    <property type="match status" value="1"/>
</dbReference>
<evidence type="ECO:0000313" key="7">
    <source>
        <dbReference type="Proteomes" id="UP000326780"/>
    </source>
</evidence>
<feature type="binding site" evidence="4">
    <location>
        <position position="161"/>
    </location>
    <ligand>
        <name>Zn(2+)</name>
        <dbReference type="ChEBI" id="CHEBI:29105"/>
    </ligand>
</feature>
<feature type="binding site" evidence="4">
    <location>
        <position position="164"/>
    </location>
    <ligand>
        <name>Zn(2+)</name>
        <dbReference type="ChEBI" id="CHEBI:29105"/>
    </ligand>
</feature>
<protein>
    <recommendedName>
        <fullName evidence="1">protein acetyllysine N-acetyltransferase</fullName>
        <ecNumber evidence="1">2.3.1.286</ecNumber>
    </recommendedName>
</protein>
<dbReference type="InterPro" id="IPR003000">
    <property type="entry name" value="Sirtuin"/>
</dbReference>
<evidence type="ECO:0000313" key="6">
    <source>
        <dbReference type="EMBL" id="QFZ82248.1"/>
    </source>
</evidence>
<evidence type="ECO:0000256" key="2">
    <source>
        <dbReference type="ARBA" id="ARBA00022679"/>
    </source>
</evidence>
<dbReference type="InterPro" id="IPR026591">
    <property type="entry name" value="Sirtuin_cat_small_dom_sf"/>
</dbReference>
<proteinExistence type="predicted"/>
<dbReference type="AlphaFoldDB" id="A0A5Q0LZ61"/>
<reference evidence="6 7" key="1">
    <citation type="submission" date="2019-10" db="EMBL/GenBank/DDBJ databases">
        <title>Complete genome sequence of Variovorax paradoxus 5C-2.</title>
        <authorList>
            <person name="Gogoleva N.E."/>
            <person name="Balkin A.S."/>
        </authorList>
    </citation>
    <scope>NUCLEOTIDE SEQUENCE [LARGE SCALE GENOMIC DNA]</scope>
    <source>
        <strain evidence="6 7">5C-2</strain>
    </source>
</reference>
<evidence type="ECO:0000256" key="4">
    <source>
        <dbReference type="PROSITE-ProRule" id="PRU00236"/>
    </source>
</evidence>
<dbReference type="PANTHER" id="PTHR11085:SF4">
    <property type="entry name" value="NAD-DEPENDENT PROTEIN DEACYLASE"/>
    <property type="match status" value="1"/>
</dbReference>
<feature type="binding site" evidence="4">
    <location>
        <position position="149"/>
    </location>
    <ligand>
        <name>Zn(2+)</name>
        <dbReference type="ChEBI" id="CHEBI:29105"/>
    </ligand>
</feature>
<keyword evidence="4" id="KW-0862">Zinc</keyword>
<evidence type="ECO:0000256" key="3">
    <source>
        <dbReference type="ARBA" id="ARBA00023027"/>
    </source>
</evidence>
<dbReference type="PANTHER" id="PTHR11085">
    <property type="entry name" value="NAD-DEPENDENT PROTEIN DEACYLASE SIRTUIN-5, MITOCHONDRIAL-RELATED"/>
    <property type="match status" value="1"/>
</dbReference>
<dbReference type="Pfam" id="PF02146">
    <property type="entry name" value="SIR2"/>
    <property type="match status" value="1"/>
</dbReference>
<dbReference type="Gene3D" id="3.40.50.1220">
    <property type="entry name" value="TPP-binding domain"/>
    <property type="match status" value="1"/>
</dbReference>
<evidence type="ECO:0000259" key="5">
    <source>
        <dbReference type="PROSITE" id="PS50305"/>
    </source>
</evidence>
<dbReference type="EMBL" id="CP045644">
    <property type="protein sequence ID" value="QFZ82248.1"/>
    <property type="molecule type" value="Genomic_DNA"/>
</dbReference>
<accession>A0A5Q0LZ61</accession>
<dbReference type="EC" id="2.3.1.286" evidence="1"/>
<dbReference type="GO" id="GO:0046872">
    <property type="term" value="F:metal ion binding"/>
    <property type="evidence" value="ECO:0007669"/>
    <property type="project" value="UniProtKB-KW"/>
</dbReference>
<dbReference type="SUPFAM" id="SSF52467">
    <property type="entry name" value="DHS-like NAD/FAD-binding domain"/>
    <property type="match status" value="1"/>
</dbReference>
<feature type="domain" description="Deacetylase sirtuin-type" evidence="5">
    <location>
        <begin position="11"/>
        <end position="260"/>
    </location>
</feature>
<feature type="binding site" evidence="4">
    <location>
        <position position="146"/>
    </location>
    <ligand>
        <name>Zn(2+)</name>
        <dbReference type="ChEBI" id="CHEBI:29105"/>
    </ligand>
</feature>
<dbReference type="InterPro" id="IPR029035">
    <property type="entry name" value="DHS-like_NAD/FAD-binding_dom"/>
</dbReference>
<dbReference type="Proteomes" id="UP000326780">
    <property type="component" value="Chromosome"/>
</dbReference>
<name>A0A5Q0LZ61_VARPD</name>
<keyword evidence="3" id="KW-0520">NAD</keyword>
<dbReference type="CDD" id="cd01407">
    <property type="entry name" value="SIR2-fam"/>
    <property type="match status" value="1"/>
</dbReference>
<keyword evidence="2" id="KW-0808">Transferase</keyword>
<evidence type="ECO:0000256" key="1">
    <source>
        <dbReference type="ARBA" id="ARBA00012928"/>
    </source>
</evidence>
<organism evidence="6 7">
    <name type="scientific">Variovorax paradoxus</name>
    <dbReference type="NCBI Taxonomy" id="34073"/>
    <lineage>
        <taxon>Bacteria</taxon>
        <taxon>Pseudomonadati</taxon>
        <taxon>Pseudomonadota</taxon>
        <taxon>Betaproteobacteria</taxon>
        <taxon>Burkholderiales</taxon>
        <taxon>Comamonadaceae</taxon>
        <taxon>Variovorax</taxon>
    </lineage>
</organism>
<dbReference type="RefSeq" id="WP_153281112.1">
    <property type="nucleotide sequence ID" value="NZ_CP045644.1"/>
</dbReference>
<keyword evidence="4" id="KW-0479">Metal-binding</keyword>